<keyword evidence="1" id="KW-0150">Chloroplast</keyword>
<keyword evidence="1" id="KW-0934">Plastid</keyword>
<name>A0A023IP31_9STRA</name>
<gene>
    <name evidence="1" type="primary">orf144</name>
</gene>
<geneLocation type="chloroplast" evidence="1"/>
<reference evidence="1" key="1">
    <citation type="journal article" date="2014" name="Genome Biol. Evol.">
        <title>Serial gene losses and foreign DNA underlie size and sequence variation in the plastid genomes of diatoms.</title>
        <authorList>
            <person name="Ruck E.C."/>
            <person name="Nakov T."/>
            <person name="Jansen R.K."/>
            <person name="Theriot E.C."/>
            <person name="Alverson A.J."/>
        </authorList>
    </citation>
    <scope>NUCLEOTIDE SEQUENCE</scope>
    <source>
        <strain evidence="1">Ccmp1855</strain>
    </source>
</reference>
<dbReference type="GeneID" id="19739963"/>
<protein>
    <submittedName>
        <fullName evidence="1">Uncharacterized protein</fullName>
    </submittedName>
</protein>
<dbReference type="EMBL" id="KC509522">
    <property type="protein sequence ID" value="AGY78396.1"/>
    <property type="molecule type" value="Genomic_DNA"/>
</dbReference>
<evidence type="ECO:0000313" key="1">
    <source>
        <dbReference type="EMBL" id="AGY78396.1"/>
    </source>
</evidence>
<proteinExistence type="predicted"/>
<dbReference type="AlphaFoldDB" id="A0A023IP31"/>
<accession>A0A023IP31</accession>
<organism evidence="1">
    <name type="scientific">Cylindrotheca closterium</name>
    <dbReference type="NCBI Taxonomy" id="2856"/>
    <lineage>
        <taxon>Eukaryota</taxon>
        <taxon>Sar</taxon>
        <taxon>Stramenopiles</taxon>
        <taxon>Ochrophyta</taxon>
        <taxon>Bacillariophyta</taxon>
        <taxon>Bacillariophyceae</taxon>
        <taxon>Bacillariophycidae</taxon>
        <taxon>Bacillariales</taxon>
        <taxon>Bacillariaceae</taxon>
        <taxon>Cylindrotheca</taxon>
    </lineage>
</organism>
<sequence length="144" mass="16403">MRALLYYSISLTLTEDEIIEVDRRVAKERKAVYIFVRNFASNGKNGTQRIILIIALGSVVWFSNLDSAEAIGLLTPPTPVVRVQPNYKDTYETKVAPTVSPKLDKISFIKYRELQFGSICCNIKWWSTESAVRKYSICTTSLRC</sequence>
<dbReference type="RefSeq" id="YP_009028998.1">
    <property type="nucleotide sequence ID" value="NC_024082.1"/>
</dbReference>